<keyword evidence="7" id="KW-0998">Cell outer membrane</keyword>
<dbReference type="Pfam" id="PF03349">
    <property type="entry name" value="Toluene_X"/>
    <property type="match status" value="1"/>
</dbReference>
<dbReference type="OrthoDB" id="9765571at2"/>
<dbReference type="PANTHER" id="PTHR35093">
    <property type="entry name" value="OUTER MEMBRANE PROTEIN NMB0088-RELATED"/>
    <property type="match status" value="1"/>
</dbReference>
<feature type="chain" id="PRO_5019386809" evidence="8">
    <location>
        <begin position="22"/>
        <end position="502"/>
    </location>
</feature>
<reference evidence="9 10" key="1">
    <citation type="submission" date="2018-09" db="EMBL/GenBank/DDBJ databases">
        <title>Genomic Encyclopedia of Archaeal and Bacterial Type Strains, Phase II (KMG-II): from individual species to whole genera.</title>
        <authorList>
            <person name="Goeker M."/>
        </authorList>
    </citation>
    <scope>NUCLEOTIDE SEQUENCE [LARGE SCALE GENOMIC DNA]</scope>
    <source>
        <strain evidence="9 10">DSM 21950</strain>
    </source>
</reference>
<dbReference type="SUPFAM" id="SSF56935">
    <property type="entry name" value="Porins"/>
    <property type="match status" value="1"/>
</dbReference>
<evidence type="ECO:0000256" key="4">
    <source>
        <dbReference type="ARBA" id="ARBA00022692"/>
    </source>
</evidence>
<comment type="subcellular location">
    <subcellularLocation>
        <location evidence="1">Cell outer membrane</location>
        <topology evidence="1">Multi-pass membrane protein</topology>
    </subcellularLocation>
</comment>
<comment type="caution">
    <text evidence="9">The sequence shown here is derived from an EMBL/GenBank/DDBJ whole genome shotgun (WGS) entry which is preliminary data.</text>
</comment>
<evidence type="ECO:0000256" key="8">
    <source>
        <dbReference type="SAM" id="SignalP"/>
    </source>
</evidence>
<name>A0A419X8V7_9BACT</name>
<accession>A0A419X8V7</accession>
<keyword evidence="4" id="KW-0812">Transmembrane</keyword>
<dbReference type="AlphaFoldDB" id="A0A419X8V7"/>
<evidence type="ECO:0000256" key="2">
    <source>
        <dbReference type="ARBA" id="ARBA00008163"/>
    </source>
</evidence>
<protein>
    <submittedName>
        <fullName evidence="9">Outer membrane protein transport protein (OMPP1/FadL/TodX)</fullName>
    </submittedName>
</protein>
<evidence type="ECO:0000256" key="3">
    <source>
        <dbReference type="ARBA" id="ARBA00022452"/>
    </source>
</evidence>
<evidence type="ECO:0000256" key="7">
    <source>
        <dbReference type="ARBA" id="ARBA00023237"/>
    </source>
</evidence>
<organism evidence="9 10">
    <name type="scientific">Marinifilum flexuosum</name>
    <dbReference type="NCBI Taxonomy" id="1117708"/>
    <lineage>
        <taxon>Bacteria</taxon>
        <taxon>Pseudomonadati</taxon>
        <taxon>Bacteroidota</taxon>
        <taxon>Bacteroidia</taxon>
        <taxon>Marinilabiliales</taxon>
        <taxon>Marinifilaceae</taxon>
    </lineage>
</organism>
<dbReference type="GO" id="GO:0009279">
    <property type="term" value="C:cell outer membrane"/>
    <property type="evidence" value="ECO:0007669"/>
    <property type="project" value="UniProtKB-SubCell"/>
</dbReference>
<evidence type="ECO:0000256" key="6">
    <source>
        <dbReference type="ARBA" id="ARBA00023136"/>
    </source>
</evidence>
<proteinExistence type="inferred from homology"/>
<dbReference type="PANTHER" id="PTHR35093:SF8">
    <property type="entry name" value="OUTER MEMBRANE PROTEIN NMB0088-RELATED"/>
    <property type="match status" value="1"/>
</dbReference>
<evidence type="ECO:0000256" key="5">
    <source>
        <dbReference type="ARBA" id="ARBA00022729"/>
    </source>
</evidence>
<evidence type="ECO:0000256" key="1">
    <source>
        <dbReference type="ARBA" id="ARBA00004571"/>
    </source>
</evidence>
<dbReference type="Proteomes" id="UP000284531">
    <property type="component" value="Unassembled WGS sequence"/>
</dbReference>
<dbReference type="Gene3D" id="2.40.160.60">
    <property type="entry name" value="Outer membrane protein transport protein (OMPP1/FadL/TodX)"/>
    <property type="match status" value="1"/>
</dbReference>
<evidence type="ECO:0000313" key="9">
    <source>
        <dbReference type="EMBL" id="RKE04197.1"/>
    </source>
</evidence>
<dbReference type="InterPro" id="IPR005017">
    <property type="entry name" value="OMPP1/FadL/TodX"/>
</dbReference>
<gene>
    <name evidence="9" type="ORF">BXY64_1213</name>
</gene>
<keyword evidence="6" id="KW-0472">Membrane</keyword>
<dbReference type="EMBL" id="RAPQ01000008">
    <property type="protein sequence ID" value="RKE04197.1"/>
    <property type="molecule type" value="Genomic_DNA"/>
</dbReference>
<feature type="signal peptide" evidence="8">
    <location>
        <begin position="1"/>
        <end position="21"/>
    </location>
</feature>
<keyword evidence="3" id="KW-1134">Transmembrane beta strand</keyword>
<keyword evidence="10" id="KW-1185">Reference proteome</keyword>
<evidence type="ECO:0000313" key="10">
    <source>
        <dbReference type="Proteomes" id="UP000284531"/>
    </source>
</evidence>
<dbReference type="GO" id="GO:0015483">
    <property type="term" value="F:long-chain fatty acid transporting porin activity"/>
    <property type="evidence" value="ECO:0007669"/>
    <property type="project" value="TreeGrafter"/>
</dbReference>
<dbReference type="RefSeq" id="WP_120238996.1">
    <property type="nucleotide sequence ID" value="NZ_RAPQ01000008.1"/>
</dbReference>
<comment type="similarity">
    <text evidence="2">Belongs to the OmpP1/FadL family.</text>
</comment>
<sequence>MKRIYILISLIIIAGATYAQTADDALRYSKQYFNGTARSAAMGGAFGALGGDFTGIAINPAGLAVYRTSEFTFSSNLNFNDAKSLNLQTKTSLNEDKYSFGISNIGYVSTNKPRIESEGGWQNFNFAIGYNKLNTYRKNARSNAPEAPTSLLDVMVNNSNGISPNSLNSFREFLAYDTYLIDVVENTNNEYEAITSEILNQAQTIDEKGYAGEFLLAFAANYNHKLYIGGSLGIQSIYYKSTKAFSESILSDSDSDFNDYTFEESFKSSGVGANFKLGVIYKPEQWLRLGASIHTPTFYSFDEDYHSSMASNFNTADENGDSSYYSQSPEGKYSYKYRTPLKATFSAALVLKKRLILSADYELIDYSKAKFYDGDDGEDFNGTPGNPDTNDIIKASYQNTGNLRTGLEFRATPNFSLRAGYAKMGNSFKVSGVDDGFDVFSGGFGFRQNNFFMDLAYSYADVENQFVYYSYSDPNPDFSFSSDQIKENNKKHEVKVTFGFKF</sequence>
<keyword evidence="5 8" id="KW-0732">Signal</keyword>